<reference evidence="4 5" key="1">
    <citation type="submission" date="2020-08" db="EMBL/GenBank/DDBJ databases">
        <title>Genomic Encyclopedia of Type Strains, Phase IV (KMG-IV): sequencing the most valuable type-strain genomes for metagenomic binning, comparative biology and taxonomic classification.</title>
        <authorList>
            <person name="Goeker M."/>
        </authorList>
    </citation>
    <scope>NUCLEOTIDE SEQUENCE [LARGE SCALE GENOMIC DNA]</scope>
    <source>
        <strain evidence="4 5">DSM 101806</strain>
    </source>
</reference>
<gene>
    <name evidence="4" type="ORF">GGR46_001541</name>
</gene>
<feature type="domain" description="SH3b" evidence="3">
    <location>
        <begin position="29"/>
        <end position="79"/>
    </location>
</feature>
<dbReference type="AlphaFoldDB" id="A0A7W6JR69"/>
<dbReference type="RefSeq" id="WP_183996109.1">
    <property type="nucleotide sequence ID" value="NZ_JACIEH010000001.1"/>
</dbReference>
<evidence type="ECO:0000313" key="5">
    <source>
        <dbReference type="Proteomes" id="UP000557392"/>
    </source>
</evidence>
<sequence>MRTMLAAALALTMMAWAGTASAAQIGGSAAICRATPSTKAAVVERLAAHSQVDALQTRSGWTKVRTATPRTCWVSSRLVAGPSALPFASSSARRAASSATRSFRSTATRASRPRSPSSGGTCPCGSGSVCVGPRGGRYCITSGGNKRYGV</sequence>
<dbReference type="Pfam" id="PF08239">
    <property type="entry name" value="SH3_3"/>
    <property type="match status" value="1"/>
</dbReference>
<feature type="chain" id="PRO_5030970129" description="SH3b domain-containing protein" evidence="2">
    <location>
        <begin position="23"/>
        <end position="150"/>
    </location>
</feature>
<protein>
    <recommendedName>
        <fullName evidence="3">SH3b domain-containing protein</fullName>
    </recommendedName>
</protein>
<dbReference type="Proteomes" id="UP000557392">
    <property type="component" value="Unassembled WGS sequence"/>
</dbReference>
<feature type="region of interest" description="Disordered" evidence="1">
    <location>
        <begin position="95"/>
        <end position="123"/>
    </location>
</feature>
<dbReference type="InterPro" id="IPR003646">
    <property type="entry name" value="SH3-like_bac-type"/>
</dbReference>
<evidence type="ECO:0000313" key="4">
    <source>
        <dbReference type="EMBL" id="MBB4098008.1"/>
    </source>
</evidence>
<evidence type="ECO:0000256" key="1">
    <source>
        <dbReference type="SAM" id="MobiDB-lite"/>
    </source>
</evidence>
<dbReference type="Gene3D" id="2.30.30.40">
    <property type="entry name" value="SH3 Domains"/>
    <property type="match status" value="1"/>
</dbReference>
<evidence type="ECO:0000256" key="2">
    <source>
        <dbReference type="SAM" id="SignalP"/>
    </source>
</evidence>
<evidence type="ECO:0000259" key="3">
    <source>
        <dbReference type="Pfam" id="PF08239"/>
    </source>
</evidence>
<proteinExistence type="predicted"/>
<accession>A0A7W6JR69</accession>
<keyword evidence="5" id="KW-1185">Reference proteome</keyword>
<comment type="caution">
    <text evidence="4">The sequence shown here is derived from an EMBL/GenBank/DDBJ whole genome shotgun (WGS) entry which is preliminary data.</text>
</comment>
<organism evidence="4 5">
    <name type="scientific">Sphingomonas kyeonggiensis</name>
    <dbReference type="NCBI Taxonomy" id="1268553"/>
    <lineage>
        <taxon>Bacteria</taxon>
        <taxon>Pseudomonadati</taxon>
        <taxon>Pseudomonadota</taxon>
        <taxon>Alphaproteobacteria</taxon>
        <taxon>Sphingomonadales</taxon>
        <taxon>Sphingomonadaceae</taxon>
        <taxon>Sphingomonas</taxon>
    </lineage>
</organism>
<keyword evidence="2" id="KW-0732">Signal</keyword>
<feature type="signal peptide" evidence="2">
    <location>
        <begin position="1"/>
        <end position="22"/>
    </location>
</feature>
<name>A0A7W6JR69_9SPHN</name>
<dbReference type="EMBL" id="JACIEH010000001">
    <property type="protein sequence ID" value="MBB4098008.1"/>
    <property type="molecule type" value="Genomic_DNA"/>
</dbReference>